<accession>A0AAD5R8F0</accession>
<reference evidence="1" key="1">
    <citation type="submission" date="2021-06" db="EMBL/GenBank/DDBJ databases">
        <title>Parelaphostrongylus tenuis whole genome reference sequence.</title>
        <authorList>
            <person name="Garwood T.J."/>
            <person name="Larsen P.A."/>
            <person name="Fountain-Jones N.M."/>
            <person name="Garbe J.R."/>
            <person name="Macchietto M.G."/>
            <person name="Kania S.A."/>
            <person name="Gerhold R.W."/>
            <person name="Richards J.E."/>
            <person name="Wolf T.M."/>
        </authorList>
    </citation>
    <scope>NUCLEOTIDE SEQUENCE</scope>
    <source>
        <strain evidence="1">MNPRO001-30</strain>
        <tissue evidence="1">Meninges</tissue>
    </source>
</reference>
<proteinExistence type="predicted"/>
<protein>
    <submittedName>
        <fullName evidence="1">Uncharacterized protein</fullName>
    </submittedName>
</protein>
<evidence type="ECO:0000313" key="2">
    <source>
        <dbReference type="Proteomes" id="UP001196413"/>
    </source>
</evidence>
<name>A0AAD5R8F0_PARTN</name>
<keyword evidence="2" id="KW-1185">Reference proteome</keyword>
<comment type="caution">
    <text evidence="1">The sequence shown here is derived from an EMBL/GenBank/DDBJ whole genome shotgun (WGS) entry which is preliminary data.</text>
</comment>
<dbReference type="EMBL" id="JAHQIW010006969">
    <property type="protein sequence ID" value="KAJ1371385.1"/>
    <property type="molecule type" value="Genomic_DNA"/>
</dbReference>
<gene>
    <name evidence="1" type="ORF">KIN20_033331</name>
</gene>
<organism evidence="1 2">
    <name type="scientific">Parelaphostrongylus tenuis</name>
    <name type="common">Meningeal worm</name>
    <dbReference type="NCBI Taxonomy" id="148309"/>
    <lineage>
        <taxon>Eukaryota</taxon>
        <taxon>Metazoa</taxon>
        <taxon>Ecdysozoa</taxon>
        <taxon>Nematoda</taxon>
        <taxon>Chromadorea</taxon>
        <taxon>Rhabditida</taxon>
        <taxon>Rhabditina</taxon>
        <taxon>Rhabditomorpha</taxon>
        <taxon>Strongyloidea</taxon>
        <taxon>Metastrongylidae</taxon>
        <taxon>Parelaphostrongylus</taxon>
    </lineage>
</organism>
<evidence type="ECO:0000313" key="1">
    <source>
        <dbReference type="EMBL" id="KAJ1371385.1"/>
    </source>
</evidence>
<dbReference type="Proteomes" id="UP001196413">
    <property type="component" value="Unassembled WGS sequence"/>
</dbReference>
<dbReference type="AlphaFoldDB" id="A0AAD5R8F0"/>
<sequence length="85" mass="9953">MENSDQEQITLTLKTYLKLCSKRSQRPVILKDETFLHIVKSLLEDERVVVITYLIKILLCLSENADDARVLLQYCWSRREPLQSG</sequence>